<protein>
    <submittedName>
        <fullName evidence="2">Uncharacterized protein</fullName>
    </submittedName>
</protein>
<evidence type="ECO:0000256" key="1">
    <source>
        <dbReference type="SAM" id="MobiDB-lite"/>
    </source>
</evidence>
<proteinExistence type="predicted"/>
<gene>
    <name evidence="2" type="ORF">SELMODRAFT_431647</name>
</gene>
<dbReference type="HOGENOM" id="CLU_1301558_0_0_1"/>
<feature type="compositionally biased region" description="Polar residues" evidence="1">
    <location>
        <begin position="113"/>
        <end position="126"/>
    </location>
</feature>
<dbReference type="KEGG" id="smo:SELMODRAFT_431647"/>
<evidence type="ECO:0000313" key="3">
    <source>
        <dbReference type="Proteomes" id="UP000001514"/>
    </source>
</evidence>
<dbReference type="EMBL" id="GL377728">
    <property type="protein sequence ID" value="EFJ05350.1"/>
    <property type="molecule type" value="Genomic_DNA"/>
</dbReference>
<accession>D8TDC1</accession>
<evidence type="ECO:0000313" key="2">
    <source>
        <dbReference type="EMBL" id="EFJ05350.1"/>
    </source>
</evidence>
<keyword evidence="3" id="KW-1185">Reference proteome</keyword>
<name>D8TDC1_SELML</name>
<sequence>MWEVGPVATELFKTLRFQREITLVLTELESSELVLKHLTLKRSIDASRMEFFSYAEAFPSIVQMEFVVGTSDQELFSPSFNFFASKRPDVQQRALKAITNQVTPVARGDENSPHGNSACQEAPESQTSMAFLPGEPASQLEQVPVSQQQQAATSNMTAMTSWKRITQLTGGNTQTHDTTNKTKDKAANQRTKCYGLHKAYRSMKRQHIKCAA</sequence>
<dbReference type="Proteomes" id="UP000001514">
    <property type="component" value="Unassembled WGS sequence"/>
</dbReference>
<dbReference type="AlphaFoldDB" id="D8TDC1"/>
<reference evidence="2 3" key="1">
    <citation type="journal article" date="2011" name="Science">
        <title>The Selaginella genome identifies genetic changes associated with the evolution of vascular plants.</title>
        <authorList>
            <person name="Banks J.A."/>
            <person name="Nishiyama T."/>
            <person name="Hasebe M."/>
            <person name="Bowman J.L."/>
            <person name="Gribskov M."/>
            <person name="dePamphilis C."/>
            <person name="Albert V.A."/>
            <person name="Aono N."/>
            <person name="Aoyama T."/>
            <person name="Ambrose B.A."/>
            <person name="Ashton N.W."/>
            <person name="Axtell M.J."/>
            <person name="Barker E."/>
            <person name="Barker M.S."/>
            <person name="Bennetzen J.L."/>
            <person name="Bonawitz N.D."/>
            <person name="Chapple C."/>
            <person name="Cheng C."/>
            <person name="Correa L.G."/>
            <person name="Dacre M."/>
            <person name="DeBarry J."/>
            <person name="Dreyer I."/>
            <person name="Elias M."/>
            <person name="Engstrom E.M."/>
            <person name="Estelle M."/>
            <person name="Feng L."/>
            <person name="Finet C."/>
            <person name="Floyd S.K."/>
            <person name="Frommer W.B."/>
            <person name="Fujita T."/>
            <person name="Gramzow L."/>
            <person name="Gutensohn M."/>
            <person name="Harholt J."/>
            <person name="Hattori M."/>
            <person name="Heyl A."/>
            <person name="Hirai T."/>
            <person name="Hiwatashi Y."/>
            <person name="Ishikawa M."/>
            <person name="Iwata M."/>
            <person name="Karol K.G."/>
            <person name="Koehler B."/>
            <person name="Kolukisaoglu U."/>
            <person name="Kubo M."/>
            <person name="Kurata T."/>
            <person name="Lalonde S."/>
            <person name="Li K."/>
            <person name="Li Y."/>
            <person name="Litt A."/>
            <person name="Lyons E."/>
            <person name="Manning G."/>
            <person name="Maruyama T."/>
            <person name="Michael T.P."/>
            <person name="Mikami K."/>
            <person name="Miyazaki S."/>
            <person name="Morinaga S."/>
            <person name="Murata T."/>
            <person name="Mueller-Roeber B."/>
            <person name="Nelson D.R."/>
            <person name="Obara M."/>
            <person name="Oguri Y."/>
            <person name="Olmstead R.G."/>
            <person name="Onodera N."/>
            <person name="Petersen B.L."/>
            <person name="Pils B."/>
            <person name="Prigge M."/>
            <person name="Rensing S.A."/>
            <person name="Riano-Pachon D.M."/>
            <person name="Roberts A.W."/>
            <person name="Sato Y."/>
            <person name="Scheller H.V."/>
            <person name="Schulz B."/>
            <person name="Schulz C."/>
            <person name="Shakirov E.V."/>
            <person name="Shibagaki N."/>
            <person name="Shinohara N."/>
            <person name="Shippen D.E."/>
            <person name="Soerensen I."/>
            <person name="Sotooka R."/>
            <person name="Sugimoto N."/>
            <person name="Sugita M."/>
            <person name="Sumikawa N."/>
            <person name="Tanurdzic M."/>
            <person name="Theissen G."/>
            <person name="Ulvskov P."/>
            <person name="Wakazuki S."/>
            <person name="Weng J.K."/>
            <person name="Willats W.W."/>
            <person name="Wipf D."/>
            <person name="Wolf P.G."/>
            <person name="Yang L."/>
            <person name="Zimmer A.D."/>
            <person name="Zhu Q."/>
            <person name="Mitros T."/>
            <person name="Hellsten U."/>
            <person name="Loque D."/>
            <person name="Otillar R."/>
            <person name="Salamov A."/>
            <person name="Schmutz J."/>
            <person name="Shapiro H."/>
            <person name="Lindquist E."/>
            <person name="Lucas S."/>
            <person name="Rokhsar D."/>
            <person name="Grigoriev I.V."/>
        </authorList>
    </citation>
    <scope>NUCLEOTIDE SEQUENCE [LARGE SCALE GENOMIC DNA]</scope>
</reference>
<feature type="region of interest" description="Disordered" evidence="1">
    <location>
        <begin position="105"/>
        <end position="126"/>
    </location>
</feature>
<organism evidence="3">
    <name type="scientific">Selaginella moellendorffii</name>
    <name type="common">Spikemoss</name>
    <dbReference type="NCBI Taxonomy" id="88036"/>
    <lineage>
        <taxon>Eukaryota</taxon>
        <taxon>Viridiplantae</taxon>
        <taxon>Streptophyta</taxon>
        <taxon>Embryophyta</taxon>
        <taxon>Tracheophyta</taxon>
        <taxon>Lycopodiopsida</taxon>
        <taxon>Selaginellales</taxon>
        <taxon>Selaginellaceae</taxon>
        <taxon>Selaginella</taxon>
    </lineage>
</organism>
<dbReference type="InParanoid" id="D8TDC1"/>
<dbReference type="Gramene" id="EFJ05350">
    <property type="protein sequence ID" value="EFJ05350"/>
    <property type="gene ID" value="SELMODRAFT_431647"/>
</dbReference>